<protein>
    <submittedName>
        <fullName evidence="1">Uncharacterized protein</fullName>
    </submittedName>
</protein>
<sequence length="77" mass="8972">MNQGLGPKYQEDASSYERFVGQVKNWFQSDEDKGIYVMPYEKIGQVMLFRVYERVSYGIVIKNSIPIYVGDKIQTPE</sequence>
<comment type="caution">
    <text evidence="1">The sequence shown here is derived from an EMBL/GenBank/DDBJ whole genome shotgun (WGS) entry which is preliminary data.</text>
</comment>
<proteinExistence type="predicted"/>
<gene>
    <name evidence="1" type="ORF">PN838_15455</name>
</gene>
<name>A0ABT5FG24_9GAMM</name>
<evidence type="ECO:0000313" key="1">
    <source>
        <dbReference type="EMBL" id="MDC2889907.1"/>
    </source>
</evidence>
<dbReference type="RefSeq" id="WP_272181236.1">
    <property type="nucleotide sequence ID" value="NZ_JAQOMS010000002.1"/>
</dbReference>
<accession>A0ABT5FG24</accession>
<organism evidence="1 2">
    <name type="scientific">Psychrosphaera algicola</name>
    <dbReference type="NCBI Taxonomy" id="3023714"/>
    <lineage>
        <taxon>Bacteria</taxon>
        <taxon>Pseudomonadati</taxon>
        <taxon>Pseudomonadota</taxon>
        <taxon>Gammaproteobacteria</taxon>
        <taxon>Alteromonadales</taxon>
        <taxon>Pseudoalteromonadaceae</taxon>
        <taxon>Psychrosphaera</taxon>
    </lineage>
</organism>
<dbReference type="Proteomes" id="UP001528411">
    <property type="component" value="Unassembled WGS sequence"/>
</dbReference>
<keyword evidence="2" id="KW-1185">Reference proteome</keyword>
<dbReference type="EMBL" id="JAQOMS010000002">
    <property type="protein sequence ID" value="MDC2889907.1"/>
    <property type="molecule type" value="Genomic_DNA"/>
</dbReference>
<reference evidence="1 2" key="1">
    <citation type="submission" date="2023-01" db="EMBL/GenBank/DDBJ databases">
        <title>Psychrosphaera sp. nov., isolated from marine algae.</title>
        <authorList>
            <person name="Bayburt H."/>
            <person name="Choi B.J."/>
            <person name="Kim J.M."/>
            <person name="Choi D.G."/>
            <person name="Jeon C.O."/>
        </authorList>
    </citation>
    <scope>NUCLEOTIDE SEQUENCE [LARGE SCALE GENOMIC DNA]</scope>
    <source>
        <strain evidence="1 2">G1-22</strain>
    </source>
</reference>
<evidence type="ECO:0000313" key="2">
    <source>
        <dbReference type="Proteomes" id="UP001528411"/>
    </source>
</evidence>